<dbReference type="Proteomes" id="UP000033618">
    <property type="component" value="Unassembled WGS sequence"/>
</dbReference>
<feature type="transmembrane region" description="Helical" evidence="4">
    <location>
        <begin position="94"/>
        <end position="116"/>
    </location>
</feature>
<evidence type="ECO:0000256" key="2">
    <source>
        <dbReference type="ARBA" id="ARBA00022989"/>
    </source>
</evidence>
<evidence type="ECO:0000256" key="1">
    <source>
        <dbReference type="ARBA" id="ARBA00022692"/>
    </source>
</evidence>
<dbReference type="InterPro" id="IPR011701">
    <property type="entry name" value="MFS"/>
</dbReference>
<feature type="transmembrane region" description="Helical" evidence="4">
    <location>
        <begin position="68"/>
        <end position="88"/>
    </location>
</feature>
<name>A0A0F5JWA0_9BURK</name>
<feature type="transmembrane region" description="Helical" evidence="4">
    <location>
        <begin position="41"/>
        <end position="61"/>
    </location>
</feature>
<gene>
    <name evidence="5" type="ORF">WM40_19925</name>
</gene>
<dbReference type="STRING" id="28092.WM40_19925"/>
<accession>A0A0F5JWA0</accession>
<keyword evidence="1 4" id="KW-0812">Transmembrane</keyword>
<feature type="transmembrane region" description="Helical" evidence="4">
    <location>
        <begin position="207"/>
        <end position="229"/>
    </location>
</feature>
<dbReference type="SUPFAM" id="SSF103473">
    <property type="entry name" value="MFS general substrate transporter"/>
    <property type="match status" value="1"/>
</dbReference>
<sequence>MLARRGSNLALVVAHVAGMIDLVALPVWIETLIRHFHYDAQRAGGLATTYLACAVLSCVFLTPTLTRLPGRFSAAGGFALAASGFYLGAHADSFALMVIAHAIAGIGVGCGLSVTHGAIGRTSNPHRLFAMSHLALAVFGVLYFATLPPLIGAHGGTVLFAVFTGLTLAAALALAVAFPTVQAVDGRGTPRPLGTPRPQRLARGCRSAIAGIVCMAINQAMLFSFVQYIGMVRGFGAS</sequence>
<keyword evidence="3 4" id="KW-0472">Membrane</keyword>
<evidence type="ECO:0000313" key="6">
    <source>
        <dbReference type="Proteomes" id="UP000033618"/>
    </source>
</evidence>
<dbReference type="EMBL" id="LAQU01000027">
    <property type="protein sequence ID" value="KKB61990.1"/>
    <property type="molecule type" value="Genomic_DNA"/>
</dbReference>
<evidence type="ECO:0000313" key="5">
    <source>
        <dbReference type="EMBL" id="KKB61990.1"/>
    </source>
</evidence>
<feature type="transmembrane region" description="Helical" evidence="4">
    <location>
        <begin position="128"/>
        <end position="146"/>
    </location>
</feature>
<feature type="non-terminal residue" evidence="5">
    <location>
        <position position="238"/>
    </location>
</feature>
<dbReference type="Gene3D" id="1.20.1250.20">
    <property type="entry name" value="MFS general substrate transporter like domains"/>
    <property type="match status" value="1"/>
</dbReference>
<proteinExistence type="predicted"/>
<feature type="transmembrane region" description="Helical" evidence="4">
    <location>
        <begin position="158"/>
        <end position="181"/>
    </location>
</feature>
<feature type="transmembrane region" description="Helical" evidence="4">
    <location>
        <begin position="9"/>
        <end position="29"/>
    </location>
</feature>
<reference evidence="5 6" key="1">
    <citation type="submission" date="2015-03" db="EMBL/GenBank/DDBJ databases">
        <title>Draft Genome Sequence of Burkholderia andropogonis type strain ICMP2807, isolated from Sorghum bicolor.</title>
        <authorList>
            <person name="Lopes-Santos L."/>
            <person name="Castro D.B."/>
            <person name="Ottoboni L.M."/>
            <person name="Park D."/>
            <person name="Weirc B.S."/>
            <person name="Destefano S.A."/>
        </authorList>
    </citation>
    <scope>NUCLEOTIDE SEQUENCE [LARGE SCALE GENOMIC DNA]</scope>
    <source>
        <strain evidence="5 6">ICMP2807</strain>
    </source>
</reference>
<dbReference type="OrthoDB" id="8229750at2"/>
<dbReference type="InterPro" id="IPR036259">
    <property type="entry name" value="MFS_trans_sf"/>
</dbReference>
<keyword evidence="2 4" id="KW-1133">Transmembrane helix</keyword>
<dbReference type="AlphaFoldDB" id="A0A0F5JWA0"/>
<keyword evidence="6" id="KW-1185">Reference proteome</keyword>
<organism evidence="5 6">
    <name type="scientific">Robbsia andropogonis</name>
    <dbReference type="NCBI Taxonomy" id="28092"/>
    <lineage>
        <taxon>Bacteria</taxon>
        <taxon>Pseudomonadati</taxon>
        <taxon>Pseudomonadota</taxon>
        <taxon>Betaproteobacteria</taxon>
        <taxon>Burkholderiales</taxon>
        <taxon>Burkholderiaceae</taxon>
        <taxon>Robbsia</taxon>
    </lineage>
</organism>
<evidence type="ECO:0000256" key="4">
    <source>
        <dbReference type="SAM" id="Phobius"/>
    </source>
</evidence>
<dbReference type="RefSeq" id="WP_046153783.1">
    <property type="nucleotide sequence ID" value="NZ_LAQU01000027.1"/>
</dbReference>
<comment type="caution">
    <text evidence="5">The sequence shown here is derived from an EMBL/GenBank/DDBJ whole genome shotgun (WGS) entry which is preliminary data.</text>
</comment>
<protein>
    <submittedName>
        <fullName evidence="5">MFS transporter</fullName>
    </submittedName>
</protein>
<evidence type="ECO:0000256" key="3">
    <source>
        <dbReference type="ARBA" id="ARBA00023136"/>
    </source>
</evidence>
<dbReference type="Pfam" id="PF07690">
    <property type="entry name" value="MFS_1"/>
    <property type="match status" value="1"/>
</dbReference>
<dbReference type="GO" id="GO:0022857">
    <property type="term" value="F:transmembrane transporter activity"/>
    <property type="evidence" value="ECO:0007669"/>
    <property type="project" value="InterPro"/>
</dbReference>